<organism evidence="2 3">
    <name type="scientific">Euzebya pacifica</name>
    <dbReference type="NCBI Taxonomy" id="1608957"/>
    <lineage>
        <taxon>Bacteria</taxon>
        <taxon>Bacillati</taxon>
        <taxon>Actinomycetota</taxon>
        <taxon>Nitriliruptoria</taxon>
        <taxon>Euzebyales</taxon>
    </lineage>
</organism>
<dbReference type="Pfam" id="PF05130">
    <property type="entry name" value="FlgN"/>
    <property type="match status" value="1"/>
</dbReference>
<protein>
    <recommendedName>
        <fullName evidence="4">FlgN protein</fullName>
    </recommendedName>
</protein>
<evidence type="ECO:0000256" key="1">
    <source>
        <dbReference type="ARBA" id="ARBA00022795"/>
    </source>
</evidence>
<dbReference type="Gene3D" id="1.20.58.300">
    <property type="entry name" value="FlgN-like"/>
    <property type="match status" value="1"/>
</dbReference>
<dbReference type="InterPro" id="IPR036679">
    <property type="entry name" value="FlgN-like_sf"/>
</dbReference>
<gene>
    <name evidence="2" type="ORF">DVS28_a1194</name>
</gene>
<name>A0A346XUJ7_9ACTN</name>
<dbReference type="OrthoDB" id="3268384at2"/>
<evidence type="ECO:0000313" key="2">
    <source>
        <dbReference type="EMBL" id="AXV05894.1"/>
    </source>
</evidence>
<dbReference type="InterPro" id="IPR007809">
    <property type="entry name" value="FlgN-like"/>
</dbReference>
<proteinExistence type="predicted"/>
<sequence length="162" mass="18141">MAYSDVSNILWRERQLLELLQFKLEVEQSLLATGRTRWLSHATREIEMLIDEVKQVELARAFEVSALCREMGVAETPTLKSLVDVLPAPWSGIFEEHRQAFLQATQEIVGLAETNRELLARGYTAAREALAVLGAERVETYGPGGLSVARSGQLTRLLDEVM</sequence>
<dbReference type="KEGG" id="euz:DVS28_a1194"/>
<evidence type="ECO:0008006" key="4">
    <source>
        <dbReference type="Google" id="ProtNLM"/>
    </source>
</evidence>
<dbReference type="Proteomes" id="UP000264006">
    <property type="component" value="Chromosome"/>
</dbReference>
<accession>A0A346XUJ7</accession>
<dbReference type="SUPFAM" id="SSF140566">
    <property type="entry name" value="FlgN-like"/>
    <property type="match status" value="1"/>
</dbReference>
<reference evidence="2 3" key="1">
    <citation type="submission" date="2018-09" db="EMBL/GenBank/DDBJ databases">
        <title>Complete genome sequence of Euzebya sp. DY32-46 isolated from seawater of Pacific Ocean.</title>
        <authorList>
            <person name="Xu L."/>
            <person name="Wu Y.-H."/>
            <person name="Xu X.-W."/>
        </authorList>
    </citation>
    <scope>NUCLEOTIDE SEQUENCE [LARGE SCALE GENOMIC DNA]</scope>
    <source>
        <strain evidence="2 3">DY32-46</strain>
    </source>
</reference>
<dbReference type="EMBL" id="CP031165">
    <property type="protein sequence ID" value="AXV05894.1"/>
    <property type="molecule type" value="Genomic_DNA"/>
</dbReference>
<dbReference type="GO" id="GO:0044780">
    <property type="term" value="P:bacterial-type flagellum assembly"/>
    <property type="evidence" value="ECO:0007669"/>
    <property type="project" value="InterPro"/>
</dbReference>
<evidence type="ECO:0000313" key="3">
    <source>
        <dbReference type="Proteomes" id="UP000264006"/>
    </source>
</evidence>
<dbReference type="AlphaFoldDB" id="A0A346XUJ7"/>
<dbReference type="RefSeq" id="WP_114590626.1">
    <property type="nucleotide sequence ID" value="NZ_CAXIBR010000207.1"/>
</dbReference>
<keyword evidence="1" id="KW-1005">Bacterial flagellum biogenesis</keyword>
<keyword evidence="3" id="KW-1185">Reference proteome</keyword>